<dbReference type="AlphaFoldDB" id="A0A4V6CU58"/>
<name>A0A4V6CU58_9ACTN</name>
<comment type="caution">
    <text evidence="2">The sequence shown here is derived from an EMBL/GenBank/DDBJ whole genome shotgun (WGS) entry which is preliminary data.</text>
</comment>
<dbReference type="Proteomes" id="UP000306985">
    <property type="component" value="Unassembled WGS sequence"/>
</dbReference>
<evidence type="ECO:0000256" key="1">
    <source>
        <dbReference type="SAM" id="MobiDB-lite"/>
    </source>
</evidence>
<reference evidence="2 3" key="1">
    <citation type="submission" date="2019-05" db="EMBL/GenBank/DDBJ databases">
        <title>Nakamurella sp. N5BH11, whole genome shotgun sequence.</title>
        <authorList>
            <person name="Tuo L."/>
        </authorList>
    </citation>
    <scope>NUCLEOTIDE SEQUENCE [LARGE SCALE GENOMIC DNA]</scope>
    <source>
        <strain evidence="2 3">N5BH11</strain>
    </source>
</reference>
<evidence type="ECO:0000313" key="2">
    <source>
        <dbReference type="EMBL" id="TKV61865.1"/>
    </source>
</evidence>
<dbReference type="RefSeq" id="WP_137449170.1">
    <property type="nucleotide sequence ID" value="NZ_SZZH01000001.1"/>
</dbReference>
<accession>A0A4V6CU58</accession>
<proteinExistence type="predicted"/>
<sequence length="106" mass="11385">MFEDWYSDPVGVRRLTNEDPTSDAQSWAARTALMGMVREDVTLTRDATGAEVTSTVTVHLPLSAAGKVNAGALIDLPESQHPDTVAISVMVSRGDPDLKGVRVMCQ</sequence>
<feature type="region of interest" description="Disordered" evidence="1">
    <location>
        <begin position="1"/>
        <end position="24"/>
    </location>
</feature>
<evidence type="ECO:0000313" key="3">
    <source>
        <dbReference type="Proteomes" id="UP000306985"/>
    </source>
</evidence>
<keyword evidence="3" id="KW-1185">Reference proteome</keyword>
<dbReference type="EMBL" id="SZZH01000001">
    <property type="protein sequence ID" value="TKV61865.1"/>
    <property type="molecule type" value="Genomic_DNA"/>
</dbReference>
<protein>
    <submittedName>
        <fullName evidence="2">Uncharacterized protein</fullName>
    </submittedName>
</protein>
<gene>
    <name evidence="2" type="ORF">FDO65_10095</name>
</gene>
<organism evidence="2 3">
    <name type="scientific">Nakamurella flava</name>
    <dbReference type="NCBI Taxonomy" id="2576308"/>
    <lineage>
        <taxon>Bacteria</taxon>
        <taxon>Bacillati</taxon>
        <taxon>Actinomycetota</taxon>
        <taxon>Actinomycetes</taxon>
        <taxon>Nakamurellales</taxon>
        <taxon>Nakamurellaceae</taxon>
        <taxon>Nakamurella</taxon>
    </lineage>
</organism>